<dbReference type="SMART" id="SM00471">
    <property type="entry name" value="HDc"/>
    <property type="match status" value="1"/>
</dbReference>
<accession>A0A831KBG0</accession>
<dbReference type="AlphaFoldDB" id="A0A831KBG0"/>
<dbReference type="InterPro" id="IPR003607">
    <property type="entry name" value="HD/PDEase_dom"/>
</dbReference>
<protein>
    <submittedName>
        <fullName evidence="3">HD domain-containing protein</fullName>
    </submittedName>
</protein>
<comment type="caution">
    <text evidence="3">The sequence shown here is derived from an EMBL/GenBank/DDBJ whole genome shotgun (WGS) entry which is preliminary data.</text>
</comment>
<sequence length="346" mass="38151">MPGPAAGAIDAGTGAGHHRQGGAGMSNVISLFASTGKTRVQANPTRPNDTYPVRVLEMGAPTTFEDGRTGKWIWLGNWKHTAQVIQYDPWEKEGYQGDALVPQACYAVGFALSSDPLQPSKPLVLRQAMPIDADTQGAHLIPRNWAINPADLIRLVQVIDSITHPGLNAFANAVLADPAVAYPYVRIGASQIYHHNVPGGLLSHSLDVVDMALGLRVHRNPTERDLLVIGGLFHDLAKVRVYSSEGHYTDTGRTAHHDTLTPELVAPNLWMLDDNLADMVRHLLYRGNKQQQYPNSLLREALIHADALSAAKDGERQAFADRPHWHHQAKDPQDRRWMRWVSDQSV</sequence>
<evidence type="ECO:0000313" key="3">
    <source>
        <dbReference type="EMBL" id="HDK37789.1"/>
    </source>
</evidence>
<reference evidence="3" key="1">
    <citation type="journal article" date="2020" name="mSystems">
        <title>Genome- and Community-Level Interaction Insights into Carbon Utilization and Element Cycling Functions of Hydrothermarchaeota in Hydrothermal Sediment.</title>
        <authorList>
            <person name="Zhou Z."/>
            <person name="Liu Y."/>
            <person name="Xu W."/>
            <person name="Pan J."/>
            <person name="Luo Z.H."/>
            <person name="Li M."/>
        </authorList>
    </citation>
    <scope>NUCLEOTIDE SEQUENCE [LARGE SCALE GENOMIC DNA]</scope>
    <source>
        <strain evidence="3">HyVt-26</strain>
    </source>
</reference>
<feature type="domain" description="HD/PDEase" evidence="2">
    <location>
        <begin position="197"/>
        <end position="320"/>
    </location>
</feature>
<organism evidence="3">
    <name type="scientific">Thiolapillus brandeum</name>
    <dbReference type="NCBI Taxonomy" id="1076588"/>
    <lineage>
        <taxon>Bacteria</taxon>
        <taxon>Pseudomonadati</taxon>
        <taxon>Pseudomonadota</taxon>
        <taxon>Gammaproteobacteria</taxon>
        <taxon>Chromatiales</taxon>
        <taxon>Sedimenticolaceae</taxon>
        <taxon>Thiolapillus</taxon>
    </lineage>
</organism>
<dbReference type="SUPFAM" id="SSF109604">
    <property type="entry name" value="HD-domain/PDEase-like"/>
    <property type="match status" value="1"/>
</dbReference>
<dbReference type="EMBL" id="DRCV01000094">
    <property type="protein sequence ID" value="HDK37789.1"/>
    <property type="molecule type" value="Genomic_DNA"/>
</dbReference>
<evidence type="ECO:0000259" key="2">
    <source>
        <dbReference type="SMART" id="SM00471"/>
    </source>
</evidence>
<dbReference type="Proteomes" id="UP000885822">
    <property type="component" value="Unassembled WGS sequence"/>
</dbReference>
<feature type="compositionally biased region" description="Low complexity" evidence="1">
    <location>
        <begin position="1"/>
        <end position="12"/>
    </location>
</feature>
<dbReference type="Pfam" id="PF01966">
    <property type="entry name" value="HD"/>
    <property type="match status" value="1"/>
</dbReference>
<proteinExistence type="predicted"/>
<name>A0A831KBG0_9GAMM</name>
<dbReference type="Gene3D" id="1.10.3210.10">
    <property type="entry name" value="Hypothetical protein af1432"/>
    <property type="match status" value="1"/>
</dbReference>
<gene>
    <name evidence="3" type="ORF">ENG92_02075</name>
</gene>
<evidence type="ECO:0000256" key="1">
    <source>
        <dbReference type="SAM" id="MobiDB-lite"/>
    </source>
</evidence>
<dbReference type="InterPro" id="IPR006674">
    <property type="entry name" value="HD_domain"/>
</dbReference>
<feature type="region of interest" description="Disordered" evidence="1">
    <location>
        <begin position="1"/>
        <end position="20"/>
    </location>
</feature>